<organism evidence="3 4">
    <name type="scientific">Mycolicibacterium tusciae</name>
    <dbReference type="NCBI Taxonomy" id="75922"/>
    <lineage>
        <taxon>Bacteria</taxon>
        <taxon>Bacillati</taxon>
        <taxon>Actinomycetota</taxon>
        <taxon>Actinomycetes</taxon>
        <taxon>Mycobacteriales</taxon>
        <taxon>Mycobacteriaceae</taxon>
        <taxon>Mycolicibacterium</taxon>
    </lineage>
</organism>
<proteinExistence type="predicted"/>
<dbReference type="Proteomes" id="UP000192411">
    <property type="component" value="Unassembled WGS sequence"/>
</dbReference>
<comment type="caution">
    <text evidence="3">The sequence shown here is derived from an EMBL/GenBank/DDBJ whole genome shotgun (WGS) entry which is preliminary data.</text>
</comment>
<evidence type="ECO:0000313" key="4">
    <source>
        <dbReference type="Proteomes" id="UP000192411"/>
    </source>
</evidence>
<dbReference type="AlphaFoldDB" id="A0A1X0K264"/>
<dbReference type="RefSeq" id="WP_234809540.1">
    <property type="nucleotide sequence ID" value="NZ_MVIM01000001.1"/>
</dbReference>
<gene>
    <name evidence="3" type="ORF">BST47_01775</name>
</gene>
<accession>A0A1X0K264</accession>
<dbReference type="EMBL" id="MVIM01000001">
    <property type="protein sequence ID" value="ORB68925.1"/>
    <property type="molecule type" value="Genomic_DNA"/>
</dbReference>
<evidence type="ECO:0000256" key="2">
    <source>
        <dbReference type="SAM" id="SignalP"/>
    </source>
</evidence>
<dbReference type="Pfam" id="PF10092">
    <property type="entry name" value="DUF2330"/>
    <property type="match status" value="1"/>
</dbReference>
<dbReference type="STRING" id="75922.BST47_01775"/>
<feature type="transmembrane region" description="Helical" evidence="1">
    <location>
        <begin position="325"/>
        <end position="347"/>
    </location>
</feature>
<reference evidence="3 4" key="1">
    <citation type="submission" date="2017-02" db="EMBL/GenBank/DDBJ databases">
        <title>The new phylogeny of genus Mycobacterium.</title>
        <authorList>
            <person name="Tortoli E."/>
            <person name="Trovato A."/>
            <person name="Cirillo D.M."/>
        </authorList>
    </citation>
    <scope>NUCLEOTIDE SEQUENCE [LARGE SCALE GENOMIC DNA]</scope>
    <source>
        <strain evidence="3 4">DSM 44338</strain>
    </source>
</reference>
<keyword evidence="2" id="KW-0732">Signal</keyword>
<dbReference type="InterPro" id="IPR019283">
    <property type="entry name" value="DUF2330"/>
</dbReference>
<protein>
    <recommendedName>
        <fullName evidence="5">DUF2330 domain-containing protein</fullName>
    </recommendedName>
</protein>
<name>A0A1X0K264_9MYCO</name>
<keyword evidence="1" id="KW-0472">Membrane</keyword>
<feature type="signal peptide" evidence="2">
    <location>
        <begin position="1"/>
        <end position="30"/>
    </location>
</feature>
<dbReference type="PROSITE" id="PS51257">
    <property type="entry name" value="PROKAR_LIPOPROTEIN"/>
    <property type="match status" value="1"/>
</dbReference>
<evidence type="ECO:0000313" key="3">
    <source>
        <dbReference type="EMBL" id="ORB68925.1"/>
    </source>
</evidence>
<sequence length="354" mass="37950">MAARVCRSIVLVLALLAGAALVNVASPAWACGCGAYVPDSPSSSVADERALIAWDGTTETIVMSLSVTGSSDRAGWVMPVPSAARITLGDTEVFEALSELTAPRIEYRDSWWPTIPWLVWAGAESDTAGAPAGAVNVLGRQRLGPFDVTRLSASDPTVLAKWLKDNGFPQPDGLDDNLAPYVAEGWEIVAVQLVPAETDGSLSGALQPLRLSFASDTVVYPMRLSRSATMSQYIDLYVLAPHRMDPSTVPVLADKPTLEFAGRIDRSASPALADHVGDAAFLTRWKNTILDPAAIESDYIFEQAPADTPFQQVVYRTRDRGDLTYLMLLGILGVGGVVTIVLLTRLLPKKPAMR</sequence>
<keyword evidence="4" id="KW-1185">Reference proteome</keyword>
<feature type="chain" id="PRO_5012055013" description="DUF2330 domain-containing protein" evidence="2">
    <location>
        <begin position="31"/>
        <end position="354"/>
    </location>
</feature>
<keyword evidence="1" id="KW-0812">Transmembrane</keyword>
<keyword evidence="1" id="KW-1133">Transmembrane helix</keyword>
<evidence type="ECO:0008006" key="5">
    <source>
        <dbReference type="Google" id="ProtNLM"/>
    </source>
</evidence>
<evidence type="ECO:0000256" key="1">
    <source>
        <dbReference type="SAM" id="Phobius"/>
    </source>
</evidence>